<feature type="compositionally biased region" description="Acidic residues" evidence="1">
    <location>
        <begin position="30"/>
        <end position="67"/>
    </location>
</feature>
<accession>A0A8J2I7E4</accession>
<proteinExistence type="predicted"/>
<dbReference type="GeneID" id="67021214"/>
<reference evidence="2" key="1">
    <citation type="submission" date="2021-05" db="EMBL/GenBank/DDBJ databases">
        <authorList>
            <person name="Stam R."/>
        </authorList>
    </citation>
    <scope>NUCLEOTIDE SEQUENCE</scope>
    <source>
        <strain evidence="2">CS162</strain>
    </source>
</reference>
<organism evidence="2 3">
    <name type="scientific">Alternaria atra</name>
    <dbReference type="NCBI Taxonomy" id="119953"/>
    <lineage>
        <taxon>Eukaryota</taxon>
        <taxon>Fungi</taxon>
        <taxon>Dikarya</taxon>
        <taxon>Ascomycota</taxon>
        <taxon>Pezizomycotina</taxon>
        <taxon>Dothideomycetes</taxon>
        <taxon>Pleosporomycetidae</taxon>
        <taxon>Pleosporales</taxon>
        <taxon>Pleosporineae</taxon>
        <taxon>Pleosporaceae</taxon>
        <taxon>Alternaria</taxon>
        <taxon>Alternaria sect. Ulocladioides</taxon>
    </lineage>
</organism>
<evidence type="ECO:0000256" key="1">
    <source>
        <dbReference type="SAM" id="MobiDB-lite"/>
    </source>
</evidence>
<feature type="region of interest" description="Disordered" evidence="1">
    <location>
        <begin position="28"/>
        <end position="68"/>
    </location>
</feature>
<dbReference type="Proteomes" id="UP000676310">
    <property type="component" value="Unassembled WGS sequence"/>
</dbReference>
<name>A0A8J2I7E4_9PLEO</name>
<sequence length="100" mass="10352">MKCWSLATYGDGLETRVEDTTVEEGCTGVAEEDGLSDEDEDGFGVEDEDGFGVEDDEGGGGGDEDVGFDVGVATGNGGCCGARAKDVAAEQCRFRHHPLA</sequence>
<dbReference type="EMBL" id="CAJRGZ010000023">
    <property type="protein sequence ID" value="CAG5179108.1"/>
    <property type="molecule type" value="Genomic_DNA"/>
</dbReference>
<comment type="caution">
    <text evidence="2">The sequence shown here is derived from an EMBL/GenBank/DDBJ whole genome shotgun (WGS) entry which is preliminary data.</text>
</comment>
<evidence type="ECO:0000313" key="3">
    <source>
        <dbReference type="Proteomes" id="UP000676310"/>
    </source>
</evidence>
<evidence type="ECO:0000313" key="2">
    <source>
        <dbReference type="EMBL" id="CAG5179108.1"/>
    </source>
</evidence>
<keyword evidence="3" id="KW-1185">Reference proteome</keyword>
<dbReference type="RefSeq" id="XP_043172605.1">
    <property type="nucleotide sequence ID" value="XM_043316670.1"/>
</dbReference>
<protein>
    <submittedName>
        <fullName evidence="2">Uncharacterized protein</fullName>
    </submittedName>
</protein>
<dbReference type="AlphaFoldDB" id="A0A8J2I7E4"/>
<gene>
    <name evidence="2" type="ORF">ALTATR162_LOCUS9037</name>
</gene>